<sequence>MESLDAEGWARLFNDCRVSACHLEMRDHYAVAEELADVEKWRAGKWGPEQDAASKADWLDLMRATATRGVRIRRTRIISEPASEYIQFEHEGTPQNIAAGEEVHWLPRARASGLALPGNDCWIFDSATVLFNHFTGDGGWRGNELSTDPHVVELCTKAFESAWKLGTPHDEYILPRSAS</sequence>
<reference evidence="3" key="1">
    <citation type="submission" date="2016-10" db="EMBL/GenBank/DDBJ databases">
        <authorList>
            <person name="Varghese N."/>
            <person name="Submissions S."/>
        </authorList>
    </citation>
    <scope>NUCLEOTIDE SEQUENCE [LARGE SCALE GENOMIC DNA]</scope>
    <source>
        <strain evidence="3">CGMCC 4.6825</strain>
    </source>
</reference>
<evidence type="ECO:0000313" key="2">
    <source>
        <dbReference type="EMBL" id="SES26835.1"/>
    </source>
</evidence>
<dbReference type="RefSeq" id="WP_075002630.1">
    <property type="nucleotide sequence ID" value="NZ_FOGO01000014.1"/>
</dbReference>
<name>A0A1H9VYV0_9ACTN</name>
<organism evidence="2 3">
    <name type="scientific">Streptomyces qinglanensis</name>
    <dbReference type="NCBI Taxonomy" id="943816"/>
    <lineage>
        <taxon>Bacteria</taxon>
        <taxon>Bacillati</taxon>
        <taxon>Actinomycetota</taxon>
        <taxon>Actinomycetes</taxon>
        <taxon>Kitasatosporales</taxon>
        <taxon>Streptomycetaceae</taxon>
        <taxon>Streptomyces</taxon>
    </lineage>
</organism>
<proteinExistence type="predicted"/>
<dbReference type="EMBL" id="FOGO01000014">
    <property type="protein sequence ID" value="SES26835.1"/>
    <property type="molecule type" value="Genomic_DNA"/>
</dbReference>
<protein>
    <recommendedName>
        <fullName evidence="1">DUF6879 domain-containing protein</fullName>
    </recommendedName>
</protein>
<accession>A0A1H9VYV0</accession>
<dbReference type="OrthoDB" id="4562627at2"/>
<dbReference type="InterPro" id="IPR049244">
    <property type="entry name" value="DUF6879"/>
</dbReference>
<evidence type="ECO:0000313" key="3">
    <source>
        <dbReference type="Proteomes" id="UP000182841"/>
    </source>
</evidence>
<keyword evidence="3" id="KW-1185">Reference proteome</keyword>
<feature type="domain" description="DUF6879" evidence="1">
    <location>
        <begin position="9"/>
        <end position="173"/>
    </location>
</feature>
<gene>
    <name evidence="2" type="ORF">SAMN05421870_11452</name>
</gene>
<dbReference type="AlphaFoldDB" id="A0A1H9VYV0"/>
<evidence type="ECO:0000259" key="1">
    <source>
        <dbReference type="Pfam" id="PF21806"/>
    </source>
</evidence>
<dbReference type="Proteomes" id="UP000182841">
    <property type="component" value="Unassembled WGS sequence"/>
</dbReference>
<dbReference type="Pfam" id="PF21806">
    <property type="entry name" value="DUF6879"/>
    <property type="match status" value="1"/>
</dbReference>